<dbReference type="PROSITE" id="PS00134">
    <property type="entry name" value="TRYPSIN_HIS"/>
    <property type="match status" value="1"/>
</dbReference>
<dbReference type="PROSITE" id="PS50240">
    <property type="entry name" value="TRYPSIN_DOM"/>
    <property type="match status" value="1"/>
</dbReference>
<evidence type="ECO:0000256" key="2">
    <source>
        <dbReference type="ARBA" id="ARBA00024195"/>
    </source>
</evidence>
<reference evidence="7" key="1">
    <citation type="submission" date="2021-03" db="EMBL/GenBank/DDBJ databases">
        <title>Chromosome level genome of the anhydrobiotic midge Polypedilum vanderplanki.</title>
        <authorList>
            <person name="Yoshida Y."/>
            <person name="Kikawada T."/>
            <person name="Gusev O."/>
        </authorList>
    </citation>
    <scope>NUCLEOTIDE SEQUENCE</scope>
    <source>
        <strain evidence="7">NIAS01</strain>
        <tissue evidence="7">Whole body or cell culture</tissue>
    </source>
</reference>
<dbReference type="FunFam" id="2.40.10.10:FF:000068">
    <property type="entry name" value="transmembrane protease serine 2"/>
    <property type="match status" value="1"/>
</dbReference>
<sequence>MKIFLLIFLSILKTGFAQYFATCDGLTLFNTAGQVAYVNWPEEGISDTFCTYIFKAPINYYLRANISYYLAGTSPSCNYNQYVAVSIDNMPNWDGYNRFCGYRSNDDPLVVNSIANELKLGISSSYSDQFVSVSIEILPLEQGNCDCSWNPRRRIINGVDASPNEFIAHVGFKATVGSFQQSFCGGTIISQFYAITAAHCIANINDIYGISNVIMRVGSFNITAPLEADTVYAEEYLLESAVHHENYNNPQNANDIGIVKTSNYIRFTRGVGPACLPFLYEGFFVPDGSTLTAVGFGSTEYALDAEYDTNSWILKKVALYVESSLANDCTNDDVVCTVGAQYEYTRGDSCTRDSGGAVYGYINNRYFDFGIISRGVDCGGINSHSYNMYTVYYLNWIQSQTENIFLCDLR</sequence>
<evidence type="ECO:0000313" key="8">
    <source>
        <dbReference type="Proteomes" id="UP001107558"/>
    </source>
</evidence>
<dbReference type="InterPro" id="IPR001254">
    <property type="entry name" value="Trypsin_dom"/>
</dbReference>
<feature type="signal peptide" evidence="4">
    <location>
        <begin position="1"/>
        <end position="17"/>
    </location>
</feature>
<feature type="chain" id="PRO_5039924664" description="Serine protease" evidence="4">
    <location>
        <begin position="18"/>
        <end position="410"/>
    </location>
</feature>
<protein>
    <recommendedName>
        <fullName evidence="9">Serine protease</fullName>
    </recommendedName>
</protein>
<organism evidence="7 8">
    <name type="scientific">Polypedilum vanderplanki</name>
    <name type="common">Sleeping chironomid midge</name>
    <dbReference type="NCBI Taxonomy" id="319348"/>
    <lineage>
        <taxon>Eukaryota</taxon>
        <taxon>Metazoa</taxon>
        <taxon>Ecdysozoa</taxon>
        <taxon>Arthropoda</taxon>
        <taxon>Hexapoda</taxon>
        <taxon>Insecta</taxon>
        <taxon>Pterygota</taxon>
        <taxon>Neoptera</taxon>
        <taxon>Endopterygota</taxon>
        <taxon>Diptera</taxon>
        <taxon>Nematocera</taxon>
        <taxon>Chironomoidea</taxon>
        <taxon>Chironomidae</taxon>
        <taxon>Chironominae</taxon>
        <taxon>Polypedilum</taxon>
        <taxon>Polypedilum</taxon>
    </lineage>
</organism>
<dbReference type="InterPro" id="IPR043504">
    <property type="entry name" value="Peptidase_S1_PA_chymotrypsin"/>
</dbReference>
<dbReference type="InterPro" id="IPR035914">
    <property type="entry name" value="Sperma_CUB_dom_sf"/>
</dbReference>
<dbReference type="Pfam" id="PF00089">
    <property type="entry name" value="Trypsin"/>
    <property type="match status" value="1"/>
</dbReference>
<keyword evidence="8" id="KW-1185">Reference proteome</keyword>
<feature type="disulfide bond" evidence="3">
    <location>
        <begin position="23"/>
        <end position="50"/>
    </location>
</feature>
<dbReference type="SUPFAM" id="SSF49854">
    <property type="entry name" value="Spermadhesin, CUB domain"/>
    <property type="match status" value="1"/>
</dbReference>
<gene>
    <name evidence="7" type="ORF">PVAND_008782</name>
</gene>
<dbReference type="GO" id="GO:0006508">
    <property type="term" value="P:proteolysis"/>
    <property type="evidence" value="ECO:0007669"/>
    <property type="project" value="InterPro"/>
</dbReference>
<evidence type="ECO:0000259" key="6">
    <source>
        <dbReference type="PROSITE" id="PS50240"/>
    </source>
</evidence>
<evidence type="ECO:0000256" key="4">
    <source>
        <dbReference type="SAM" id="SignalP"/>
    </source>
</evidence>
<evidence type="ECO:0008006" key="9">
    <source>
        <dbReference type="Google" id="ProtNLM"/>
    </source>
</evidence>
<dbReference type="CDD" id="cd00190">
    <property type="entry name" value="Tryp_SPc"/>
    <property type="match status" value="1"/>
</dbReference>
<dbReference type="OrthoDB" id="6380398at2759"/>
<dbReference type="GO" id="GO:0004252">
    <property type="term" value="F:serine-type endopeptidase activity"/>
    <property type="evidence" value="ECO:0007669"/>
    <property type="project" value="InterPro"/>
</dbReference>
<dbReference type="InterPro" id="IPR001314">
    <property type="entry name" value="Peptidase_S1A"/>
</dbReference>
<keyword evidence="1 3" id="KW-1015">Disulfide bond</keyword>
<evidence type="ECO:0000256" key="3">
    <source>
        <dbReference type="PROSITE-ProRule" id="PRU00059"/>
    </source>
</evidence>
<feature type="domain" description="Peptidase S1" evidence="6">
    <location>
        <begin position="155"/>
        <end position="402"/>
    </location>
</feature>
<dbReference type="Gene3D" id="2.40.10.10">
    <property type="entry name" value="Trypsin-like serine proteases"/>
    <property type="match status" value="1"/>
</dbReference>
<evidence type="ECO:0000313" key="7">
    <source>
        <dbReference type="EMBL" id="KAG5679195.1"/>
    </source>
</evidence>
<dbReference type="PANTHER" id="PTHR24253">
    <property type="entry name" value="TRANSMEMBRANE PROTEASE SERINE"/>
    <property type="match status" value="1"/>
</dbReference>
<dbReference type="Proteomes" id="UP001107558">
    <property type="component" value="Chromosome 2"/>
</dbReference>
<dbReference type="PANTHER" id="PTHR24253:SF153">
    <property type="entry name" value="SERINE PROTEASE HEPSIN"/>
    <property type="match status" value="1"/>
</dbReference>
<proteinExistence type="inferred from homology"/>
<dbReference type="AlphaFoldDB" id="A0A9J6CBU2"/>
<evidence type="ECO:0000256" key="1">
    <source>
        <dbReference type="ARBA" id="ARBA00023157"/>
    </source>
</evidence>
<keyword evidence="4" id="KW-0732">Signal</keyword>
<accession>A0A9J6CBU2</accession>
<comment type="caution">
    <text evidence="7">The sequence shown here is derived from an EMBL/GenBank/DDBJ whole genome shotgun (WGS) entry which is preliminary data.</text>
</comment>
<dbReference type="PROSITE" id="PS01180">
    <property type="entry name" value="CUB"/>
    <property type="match status" value="1"/>
</dbReference>
<dbReference type="PRINTS" id="PR00722">
    <property type="entry name" value="CHYMOTRYPSIN"/>
</dbReference>
<dbReference type="InterPro" id="IPR009003">
    <property type="entry name" value="Peptidase_S1_PA"/>
</dbReference>
<dbReference type="InterPro" id="IPR018114">
    <property type="entry name" value="TRYPSIN_HIS"/>
</dbReference>
<dbReference type="SMART" id="SM00020">
    <property type="entry name" value="Tryp_SPc"/>
    <property type="match status" value="1"/>
</dbReference>
<dbReference type="Gene3D" id="2.60.120.290">
    <property type="entry name" value="Spermadhesin, CUB domain"/>
    <property type="match status" value="1"/>
</dbReference>
<dbReference type="InterPro" id="IPR000859">
    <property type="entry name" value="CUB_dom"/>
</dbReference>
<comment type="caution">
    <text evidence="3">Lacks conserved residue(s) required for the propagation of feature annotation.</text>
</comment>
<feature type="domain" description="CUB" evidence="5">
    <location>
        <begin position="23"/>
        <end position="140"/>
    </location>
</feature>
<dbReference type="SUPFAM" id="SSF50494">
    <property type="entry name" value="Trypsin-like serine proteases"/>
    <property type="match status" value="1"/>
</dbReference>
<comment type="similarity">
    <text evidence="2">Belongs to the peptidase S1 family. CLIP subfamily.</text>
</comment>
<name>A0A9J6CBU2_POLVA</name>
<dbReference type="EMBL" id="JADBJN010000002">
    <property type="protein sequence ID" value="KAG5679195.1"/>
    <property type="molecule type" value="Genomic_DNA"/>
</dbReference>
<evidence type="ECO:0000259" key="5">
    <source>
        <dbReference type="PROSITE" id="PS01180"/>
    </source>
</evidence>